<evidence type="ECO:0000256" key="5">
    <source>
        <dbReference type="ARBA" id="ARBA00022989"/>
    </source>
</evidence>
<evidence type="ECO:0000256" key="4">
    <source>
        <dbReference type="ARBA" id="ARBA00022692"/>
    </source>
</evidence>
<dbReference type="Pfam" id="PF03552">
    <property type="entry name" value="Cellulose_synt"/>
    <property type="match status" value="2"/>
</dbReference>
<dbReference type="InterPro" id="IPR029044">
    <property type="entry name" value="Nucleotide-diphossugar_trans"/>
</dbReference>
<dbReference type="EMBL" id="SDAM02029497">
    <property type="protein sequence ID" value="KAH6757097.1"/>
    <property type="molecule type" value="Genomic_DNA"/>
</dbReference>
<keyword evidence="2" id="KW-0328">Glycosyltransferase</keyword>
<keyword evidence="4 8" id="KW-0812">Transmembrane</keyword>
<evidence type="ECO:0000256" key="1">
    <source>
        <dbReference type="ARBA" id="ARBA00004127"/>
    </source>
</evidence>
<dbReference type="GO" id="GO:0071555">
    <property type="term" value="P:cell wall organization"/>
    <property type="evidence" value="ECO:0007669"/>
    <property type="project" value="UniProtKB-KW"/>
</dbReference>
<accession>A0AAD4NXQ3</accession>
<keyword evidence="10" id="KW-1185">Reference proteome</keyword>
<evidence type="ECO:0000256" key="2">
    <source>
        <dbReference type="ARBA" id="ARBA00022676"/>
    </source>
</evidence>
<keyword evidence="7" id="KW-0961">Cell wall biogenesis/degradation</keyword>
<keyword evidence="6 8" id="KW-0472">Membrane</keyword>
<dbReference type="GO" id="GO:0016760">
    <property type="term" value="F:cellulose synthase (UDP-forming) activity"/>
    <property type="evidence" value="ECO:0007669"/>
    <property type="project" value="InterPro"/>
</dbReference>
<keyword evidence="3" id="KW-0808">Transferase</keyword>
<feature type="transmembrane region" description="Helical" evidence="8">
    <location>
        <begin position="176"/>
        <end position="195"/>
    </location>
</feature>
<comment type="subcellular location">
    <subcellularLocation>
        <location evidence="1">Endomembrane system</location>
        <topology evidence="1">Multi-pass membrane protein</topology>
    </subcellularLocation>
</comment>
<evidence type="ECO:0000313" key="10">
    <source>
        <dbReference type="Proteomes" id="UP001190926"/>
    </source>
</evidence>
<dbReference type="InterPro" id="IPR005150">
    <property type="entry name" value="Cellulose_synth"/>
</dbReference>
<evidence type="ECO:0000256" key="3">
    <source>
        <dbReference type="ARBA" id="ARBA00022679"/>
    </source>
</evidence>
<feature type="transmembrane region" description="Helical" evidence="8">
    <location>
        <begin position="338"/>
        <end position="359"/>
    </location>
</feature>
<dbReference type="PANTHER" id="PTHR13301">
    <property type="entry name" value="X-BOX TRANSCRIPTION FACTOR-RELATED"/>
    <property type="match status" value="1"/>
</dbReference>
<evidence type="ECO:0000256" key="6">
    <source>
        <dbReference type="ARBA" id="ARBA00023136"/>
    </source>
</evidence>
<gene>
    <name evidence="9" type="ORF">C2S53_019700</name>
</gene>
<sequence length="360" mass="40916">MLDCDMYCNDSTSARQAMCFHLDHKLSPKLAFVQFPQRFYNISVNDIYDGAMRFIWTKWKGFNGIRGPILSGSGLYIKREALYGTHKFEQVYYEPSRPCFLGATPINLGEVLVQNTRWFMGLSQVALSKFSPLVYGSLRMSILQSMIYAELAYYAIYFLPVYILAIVLPLCLLRDIPLYPEVSSPFFLVFPFLFLSSQLKNMHELLILGHSIKTWSNEQRMWMIKSLTCYFFAALNTSMEKIGLIKASFVPTNKVMDDEGAKLYQMGKYNFQAPTPFMVPLCTLYILNLASFVIGLGRILQNGKTNEMLMQSFVPLFGILLNFPLLEGMVLRKDKGRVSTSVSLISAVISSIVLAYAAIC</sequence>
<dbReference type="GO" id="GO:0012505">
    <property type="term" value="C:endomembrane system"/>
    <property type="evidence" value="ECO:0007669"/>
    <property type="project" value="UniProtKB-SubCell"/>
</dbReference>
<keyword evidence="5 8" id="KW-1133">Transmembrane helix</keyword>
<dbReference type="AlphaFoldDB" id="A0AAD4NXQ3"/>
<evidence type="ECO:0000313" key="9">
    <source>
        <dbReference type="EMBL" id="KAH6757097.1"/>
    </source>
</evidence>
<feature type="transmembrane region" description="Helical" evidence="8">
    <location>
        <begin position="151"/>
        <end position="170"/>
    </location>
</feature>
<dbReference type="GO" id="GO:0016020">
    <property type="term" value="C:membrane"/>
    <property type="evidence" value="ECO:0007669"/>
    <property type="project" value="InterPro"/>
</dbReference>
<evidence type="ECO:0008006" key="11">
    <source>
        <dbReference type="Google" id="ProtNLM"/>
    </source>
</evidence>
<name>A0AAD4NXQ3_PERFH</name>
<evidence type="ECO:0000256" key="7">
    <source>
        <dbReference type="ARBA" id="ARBA00023316"/>
    </source>
</evidence>
<dbReference type="GO" id="GO:0030244">
    <property type="term" value="P:cellulose biosynthetic process"/>
    <property type="evidence" value="ECO:0007669"/>
    <property type="project" value="InterPro"/>
</dbReference>
<protein>
    <recommendedName>
        <fullName evidence="11">Cellulose synthase-like protein G2</fullName>
    </recommendedName>
</protein>
<feature type="transmembrane region" description="Helical" evidence="8">
    <location>
        <begin position="308"/>
        <end position="326"/>
    </location>
</feature>
<comment type="caution">
    <text evidence="9">The sequence shown here is derived from an EMBL/GenBank/DDBJ whole genome shotgun (WGS) entry which is preliminary data.</text>
</comment>
<proteinExistence type="predicted"/>
<dbReference type="Gene3D" id="3.90.550.10">
    <property type="entry name" value="Spore Coat Polysaccharide Biosynthesis Protein SpsA, Chain A"/>
    <property type="match status" value="1"/>
</dbReference>
<reference evidence="9 10" key="1">
    <citation type="journal article" date="2021" name="Nat. Commun.">
        <title>Incipient diploidization of the medicinal plant Perilla within 10,000 years.</title>
        <authorList>
            <person name="Zhang Y."/>
            <person name="Shen Q."/>
            <person name="Leng L."/>
            <person name="Zhang D."/>
            <person name="Chen S."/>
            <person name="Shi Y."/>
            <person name="Ning Z."/>
            <person name="Chen S."/>
        </authorList>
    </citation>
    <scope>NUCLEOTIDE SEQUENCE [LARGE SCALE GENOMIC DNA]</scope>
    <source>
        <strain evidence="10">cv. PC099</strain>
    </source>
</reference>
<organism evidence="9 10">
    <name type="scientific">Perilla frutescens var. hirtella</name>
    <name type="common">Perilla citriodora</name>
    <name type="synonym">Perilla setoyensis</name>
    <dbReference type="NCBI Taxonomy" id="608512"/>
    <lineage>
        <taxon>Eukaryota</taxon>
        <taxon>Viridiplantae</taxon>
        <taxon>Streptophyta</taxon>
        <taxon>Embryophyta</taxon>
        <taxon>Tracheophyta</taxon>
        <taxon>Spermatophyta</taxon>
        <taxon>Magnoliopsida</taxon>
        <taxon>eudicotyledons</taxon>
        <taxon>Gunneridae</taxon>
        <taxon>Pentapetalae</taxon>
        <taxon>asterids</taxon>
        <taxon>lamiids</taxon>
        <taxon>Lamiales</taxon>
        <taxon>Lamiaceae</taxon>
        <taxon>Nepetoideae</taxon>
        <taxon>Elsholtzieae</taxon>
        <taxon>Perilla</taxon>
    </lineage>
</organism>
<feature type="transmembrane region" description="Helical" evidence="8">
    <location>
        <begin position="277"/>
        <end position="296"/>
    </location>
</feature>
<evidence type="ECO:0000256" key="8">
    <source>
        <dbReference type="SAM" id="Phobius"/>
    </source>
</evidence>
<dbReference type="Proteomes" id="UP001190926">
    <property type="component" value="Unassembled WGS sequence"/>
</dbReference>